<name>A0A084WMJ8_ANOSI</name>
<reference evidence="2 4" key="1">
    <citation type="journal article" date="2014" name="BMC Genomics">
        <title>Genome sequence of Anopheles sinensis provides insight into genetics basis of mosquito competence for malaria parasites.</title>
        <authorList>
            <person name="Zhou D."/>
            <person name="Zhang D."/>
            <person name="Ding G."/>
            <person name="Shi L."/>
            <person name="Hou Q."/>
            <person name="Ye Y."/>
            <person name="Xu Y."/>
            <person name="Zhou H."/>
            <person name="Xiong C."/>
            <person name="Li S."/>
            <person name="Yu J."/>
            <person name="Hong S."/>
            <person name="Yu X."/>
            <person name="Zou P."/>
            <person name="Chen C."/>
            <person name="Chang X."/>
            <person name="Wang W."/>
            <person name="Lv Y."/>
            <person name="Sun Y."/>
            <person name="Ma L."/>
            <person name="Shen B."/>
            <person name="Zhu C."/>
        </authorList>
    </citation>
    <scope>NUCLEOTIDE SEQUENCE [LARGE SCALE GENOMIC DNA]</scope>
</reference>
<feature type="signal peptide" evidence="1">
    <location>
        <begin position="1"/>
        <end position="19"/>
    </location>
</feature>
<keyword evidence="1" id="KW-0732">Signal</keyword>
<dbReference type="EMBL" id="ATLV01024472">
    <property type="status" value="NOT_ANNOTATED_CDS"/>
    <property type="molecule type" value="Genomic_DNA"/>
</dbReference>
<dbReference type="VEuPathDB" id="VectorBase:ASIC019923"/>
<reference evidence="3" key="2">
    <citation type="submission" date="2020-05" db="UniProtKB">
        <authorList>
            <consortium name="EnsemblMetazoa"/>
        </authorList>
    </citation>
    <scope>IDENTIFICATION</scope>
</reference>
<evidence type="ECO:0000313" key="3">
    <source>
        <dbReference type="EnsemblMetazoa" id="ASIC019923-PA"/>
    </source>
</evidence>
<keyword evidence="4" id="KW-1185">Reference proteome</keyword>
<gene>
    <name evidence="2" type="ORF">ZHAS_00019923</name>
</gene>
<dbReference type="EnsemblMetazoa" id="ASIC019923-RA">
    <property type="protein sequence ID" value="ASIC019923-PA"/>
    <property type="gene ID" value="ASIC019923"/>
</dbReference>
<dbReference type="EMBL" id="KE525352">
    <property type="protein sequence ID" value="KFB51442.1"/>
    <property type="molecule type" value="Genomic_DNA"/>
</dbReference>
<feature type="chain" id="PRO_5001784985" description="Secreted protein" evidence="1">
    <location>
        <begin position="20"/>
        <end position="63"/>
    </location>
</feature>
<evidence type="ECO:0000313" key="2">
    <source>
        <dbReference type="EMBL" id="KFB51442.1"/>
    </source>
</evidence>
<dbReference type="AlphaFoldDB" id="A0A084WMJ8"/>
<evidence type="ECO:0008006" key="5">
    <source>
        <dbReference type="Google" id="ProtNLM"/>
    </source>
</evidence>
<proteinExistence type="predicted"/>
<dbReference type="Proteomes" id="UP000030765">
    <property type="component" value="Unassembled WGS sequence"/>
</dbReference>
<sequence length="63" mass="6837">MKLHVLLLPSARPVAVVTAAVAVVRRRRRSDCRVAFSALAAAATAERRTLLGRYRSIDFGSVS</sequence>
<evidence type="ECO:0000313" key="4">
    <source>
        <dbReference type="Proteomes" id="UP000030765"/>
    </source>
</evidence>
<organism evidence="2">
    <name type="scientific">Anopheles sinensis</name>
    <name type="common">Mosquito</name>
    <dbReference type="NCBI Taxonomy" id="74873"/>
    <lineage>
        <taxon>Eukaryota</taxon>
        <taxon>Metazoa</taxon>
        <taxon>Ecdysozoa</taxon>
        <taxon>Arthropoda</taxon>
        <taxon>Hexapoda</taxon>
        <taxon>Insecta</taxon>
        <taxon>Pterygota</taxon>
        <taxon>Neoptera</taxon>
        <taxon>Endopterygota</taxon>
        <taxon>Diptera</taxon>
        <taxon>Nematocera</taxon>
        <taxon>Culicoidea</taxon>
        <taxon>Culicidae</taxon>
        <taxon>Anophelinae</taxon>
        <taxon>Anopheles</taxon>
    </lineage>
</organism>
<protein>
    <recommendedName>
        <fullName evidence="5">Secreted protein</fullName>
    </recommendedName>
</protein>
<accession>A0A084WMJ8</accession>
<evidence type="ECO:0000256" key="1">
    <source>
        <dbReference type="SAM" id="SignalP"/>
    </source>
</evidence>